<dbReference type="InterPro" id="IPR042099">
    <property type="entry name" value="ANL_N_sf"/>
</dbReference>
<accession>A0A4Y8MW13</accession>
<dbReference type="Proteomes" id="UP000297385">
    <property type="component" value="Unassembled WGS sequence"/>
</dbReference>
<dbReference type="Pfam" id="PF23562">
    <property type="entry name" value="AMP-binding_C_3"/>
    <property type="match status" value="1"/>
</dbReference>
<evidence type="ECO:0000256" key="1">
    <source>
        <dbReference type="ARBA" id="ARBA00022741"/>
    </source>
</evidence>
<evidence type="ECO:0000256" key="2">
    <source>
        <dbReference type="ARBA" id="ARBA00022840"/>
    </source>
</evidence>
<sequence>MSGTNSDTLIHRFVHWERVQPDTPYLIESMPGGQVVEYTWQEVGDQARRMAGYLQSLQLPPRSAISIVGKNSAHWIIADLAIWMAGHFSVPLYTTINADTAQYIFEHCDVRLLFVGKLDGKTDGWNEIRKAVPPHVRLIGLPMSPVPEALHWDDIVASQAPLRDIHLPAPGELATIIYTSGTTGRPKGVLHSFGTIFAYAAQAGEFCGFTPADRVLSYLPLAHTAERSFVESNSLCHGFQVFFNDSLATFVQDLHRARPTVFISMPRLWTKFYQGVCAKLPASQQSLLDTASPEATVIKQQILTMLGLDATRIAFTGSAPLPEEITNWYRMLGLELLDVYGMTENFSYSHYSRPGQVRSGYSGQAMPGVECRIAGNGEILLKAPTMMLGYYREPDLTAQSMTEDGFFKTGDCGELDELGRLKITGRVKENFKTSKGKYVAPAPIENKLSHPKVEAVCATGPGLAQPFALLMLSAAARGELQNAPAYDALRADLRGMLDKVNDTLEDHEKLAFAVVVADSWTSDNGLLTPTMKIRRGAIEKRYLPMAQAWAELGQPVIFETQSVETQ</sequence>
<dbReference type="Gene3D" id="3.40.50.12780">
    <property type="entry name" value="N-terminal domain of ligase-like"/>
    <property type="match status" value="1"/>
</dbReference>
<reference evidence="4 5" key="1">
    <citation type="submission" date="2019-03" db="EMBL/GenBank/DDBJ databases">
        <title>Complete Genome Sequence of Paraburkholderia dipogonis ICMP 19430T, a Nitrogen-fixing Symbiont of the South African Invasive Legume Dipogon lignosus in New Zealand.</title>
        <authorList>
            <person name="De Meyer S.E."/>
        </authorList>
    </citation>
    <scope>NUCLEOTIDE SEQUENCE [LARGE SCALE GENOMIC DNA]</scope>
    <source>
        <strain evidence="4 5">ICMP 19430</strain>
    </source>
</reference>
<keyword evidence="1" id="KW-0547">Nucleotide-binding</keyword>
<dbReference type="Pfam" id="PF00501">
    <property type="entry name" value="AMP-binding"/>
    <property type="match status" value="1"/>
</dbReference>
<dbReference type="GO" id="GO:0016020">
    <property type="term" value="C:membrane"/>
    <property type="evidence" value="ECO:0007669"/>
    <property type="project" value="TreeGrafter"/>
</dbReference>
<keyword evidence="2" id="KW-0067">ATP-binding</keyword>
<dbReference type="InterPro" id="IPR000873">
    <property type="entry name" value="AMP-dep_synth/lig_dom"/>
</dbReference>
<name>A0A4Y8MW13_9BURK</name>
<dbReference type="RefSeq" id="WP_134464726.1">
    <property type="nucleotide sequence ID" value="NZ_JBHMFL010000009.1"/>
</dbReference>
<dbReference type="EMBL" id="SNVI01000002">
    <property type="protein sequence ID" value="TFE41572.1"/>
    <property type="molecule type" value="Genomic_DNA"/>
</dbReference>
<dbReference type="GO" id="GO:0004467">
    <property type="term" value="F:long-chain fatty acid-CoA ligase activity"/>
    <property type="evidence" value="ECO:0007669"/>
    <property type="project" value="TreeGrafter"/>
</dbReference>
<dbReference type="PANTHER" id="PTHR43272:SF33">
    <property type="entry name" value="AMP-BINDING DOMAIN-CONTAINING PROTEIN-RELATED"/>
    <property type="match status" value="1"/>
</dbReference>
<dbReference type="PROSITE" id="PS00455">
    <property type="entry name" value="AMP_BINDING"/>
    <property type="match status" value="1"/>
</dbReference>
<protein>
    <submittedName>
        <fullName evidence="4">AMP-binding acetyl-CoA synthetase</fullName>
    </submittedName>
</protein>
<dbReference type="SUPFAM" id="SSF56801">
    <property type="entry name" value="Acetyl-CoA synthetase-like"/>
    <property type="match status" value="1"/>
</dbReference>
<evidence type="ECO:0000259" key="3">
    <source>
        <dbReference type="Pfam" id="PF00501"/>
    </source>
</evidence>
<dbReference type="GeneID" id="97309617"/>
<evidence type="ECO:0000313" key="5">
    <source>
        <dbReference type="Proteomes" id="UP000297385"/>
    </source>
</evidence>
<evidence type="ECO:0000313" key="4">
    <source>
        <dbReference type="EMBL" id="TFE41572.1"/>
    </source>
</evidence>
<proteinExistence type="predicted"/>
<gene>
    <name evidence="4" type="ORF">E2553_33475</name>
</gene>
<dbReference type="GO" id="GO:0005524">
    <property type="term" value="F:ATP binding"/>
    <property type="evidence" value="ECO:0007669"/>
    <property type="project" value="UniProtKB-KW"/>
</dbReference>
<feature type="domain" description="AMP-dependent synthetase/ligase" evidence="3">
    <location>
        <begin position="15"/>
        <end position="391"/>
    </location>
</feature>
<dbReference type="InterPro" id="IPR020845">
    <property type="entry name" value="AMP-binding_CS"/>
</dbReference>
<organism evidence="4 5">
    <name type="scientific">Paraburkholderia dipogonis</name>
    <dbReference type="NCBI Taxonomy" id="1211383"/>
    <lineage>
        <taxon>Bacteria</taxon>
        <taxon>Pseudomonadati</taxon>
        <taxon>Pseudomonadota</taxon>
        <taxon>Betaproteobacteria</taxon>
        <taxon>Burkholderiales</taxon>
        <taxon>Burkholderiaceae</taxon>
        <taxon>Paraburkholderia</taxon>
    </lineage>
</organism>
<dbReference type="PANTHER" id="PTHR43272">
    <property type="entry name" value="LONG-CHAIN-FATTY-ACID--COA LIGASE"/>
    <property type="match status" value="1"/>
</dbReference>
<dbReference type="AlphaFoldDB" id="A0A4Y8MW13"/>
<comment type="caution">
    <text evidence="4">The sequence shown here is derived from an EMBL/GenBank/DDBJ whole genome shotgun (WGS) entry which is preliminary data.</text>
</comment>